<evidence type="ECO:0000256" key="1">
    <source>
        <dbReference type="SAM" id="MobiDB-lite"/>
    </source>
</evidence>
<evidence type="ECO:0000313" key="2">
    <source>
        <dbReference type="EMBL" id="MCE3052537.1"/>
    </source>
</evidence>
<gene>
    <name evidence="2" type="ORF">HAX54_052843</name>
</gene>
<dbReference type="EMBL" id="JACEIK010009689">
    <property type="protein sequence ID" value="MCE3052537.1"/>
    <property type="molecule type" value="Genomic_DNA"/>
</dbReference>
<accession>A0ABS8WRU5</accession>
<comment type="caution">
    <text evidence="2">The sequence shown here is derived from an EMBL/GenBank/DDBJ whole genome shotgun (WGS) entry which is preliminary data.</text>
</comment>
<evidence type="ECO:0000313" key="3">
    <source>
        <dbReference type="Proteomes" id="UP000823775"/>
    </source>
</evidence>
<protein>
    <submittedName>
        <fullName evidence="2">Uncharacterized protein</fullName>
    </submittedName>
</protein>
<reference evidence="2 3" key="1">
    <citation type="journal article" date="2021" name="BMC Genomics">
        <title>Datura genome reveals duplications of psychoactive alkaloid biosynthetic genes and high mutation rate following tissue culture.</title>
        <authorList>
            <person name="Rajewski A."/>
            <person name="Carter-House D."/>
            <person name="Stajich J."/>
            <person name="Litt A."/>
        </authorList>
    </citation>
    <scope>NUCLEOTIDE SEQUENCE [LARGE SCALE GENOMIC DNA]</scope>
    <source>
        <strain evidence="2">AR-01</strain>
    </source>
</reference>
<proteinExistence type="predicted"/>
<sequence>TNQFEILQSEEVDHVDENQKEVQQSKGLVTTHRPVVSKEGEDHTTIVLWRPDEIKATEKVQENSGVNEDVDLVSNNGVERRRPIYDPQMEEDELRVEDHRHV</sequence>
<organism evidence="2 3">
    <name type="scientific">Datura stramonium</name>
    <name type="common">Jimsonweed</name>
    <name type="synonym">Common thornapple</name>
    <dbReference type="NCBI Taxonomy" id="4076"/>
    <lineage>
        <taxon>Eukaryota</taxon>
        <taxon>Viridiplantae</taxon>
        <taxon>Streptophyta</taxon>
        <taxon>Embryophyta</taxon>
        <taxon>Tracheophyta</taxon>
        <taxon>Spermatophyta</taxon>
        <taxon>Magnoliopsida</taxon>
        <taxon>eudicotyledons</taxon>
        <taxon>Gunneridae</taxon>
        <taxon>Pentapetalae</taxon>
        <taxon>asterids</taxon>
        <taxon>lamiids</taxon>
        <taxon>Solanales</taxon>
        <taxon>Solanaceae</taxon>
        <taxon>Solanoideae</taxon>
        <taxon>Datureae</taxon>
        <taxon>Datura</taxon>
    </lineage>
</organism>
<dbReference type="Proteomes" id="UP000823775">
    <property type="component" value="Unassembled WGS sequence"/>
</dbReference>
<name>A0ABS8WRU5_DATST</name>
<keyword evidence="3" id="KW-1185">Reference proteome</keyword>
<feature type="region of interest" description="Disordered" evidence="1">
    <location>
        <begin position="79"/>
        <end position="102"/>
    </location>
</feature>
<feature type="non-terminal residue" evidence="2">
    <location>
        <position position="1"/>
    </location>
</feature>